<organism evidence="2 3">
    <name type="scientific">Gordonia sesuvii</name>
    <dbReference type="NCBI Taxonomy" id="3116777"/>
    <lineage>
        <taxon>Bacteria</taxon>
        <taxon>Bacillati</taxon>
        <taxon>Actinomycetota</taxon>
        <taxon>Actinomycetes</taxon>
        <taxon>Mycobacteriales</taxon>
        <taxon>Gordoniaceae</taxon>
        <taxon>Gordonia</taxon>
    </lineage>
</organism>
<gene>
    <name evidence="2" type="ORF">VZC37_01540</name>
</gene>
<sequence>MRSTDVLIDGFERVSENVHAVLDGITADQLTHRPGAEANTIAWLIWHLTRAQDVQIADVADRDEVWTSAGFYDRFDLPFEPSASGYGQSPDEVARVSVGDPALLADYYDATHAVTVDYLGGLTDDDLDRVIDENWDPPVTLGVRLVSIVDDDAQHVGQAAYVRGLLD</sequence>
<comment type="caution">
    <text evidence="2">The sequence shown here is derived from an EMBL/GenBank/DDBJ whole genome shotgun (WGS) entry which is preliminary data.</text>
</comment>
<proteinExistence type="predicted"/>
<accession>A0ABU7M7B1</accession>
<evidence type="ECO:0000259" key="1">
    <source>
        <dbReference type="Pfam" id="PF12867"/>
    </source>
</evidence>
<evidence type="ECO:0000313" key="3">
    <source>
        <dbReference type="Proteomes" id="UP001347146"/>
    </source>
</evidence>
<evidence type="ECO:0000313" key="2">
    <source>
        <dbReference type="EMBL" id="MEE3848997.1"/>
    </source>
</evidence>
<dbReference type="Pfam" id="PF12867">
    <property type="entry name" value="DinB_2"/>
    <property type="match status" value="1"/>
</dbReference>
<feature type="domain" description="DinB-like" evidence="1">
    <location>
        <begin position="11"/>
        <end position="159"/>
    </location>
</feature>
<dbReference type="Proteomes" id="UP001347146">
    <property type="component" value="Unassembled WGS sequence"/>
</dbReference>
<dbReference type="EMBL" id="JAZDUF010000001">
    <property type="protein sequence ID" value="MEE3848997.1"/>
    <property type="molecule type" value="Genomic_DNA"/>
</dbReference>
<dbReference type="InterPro" id="IPR034660">
    <property type="entry name" value="DinB/YfiT-like"/>
</dbReference>
<keyword evidence="3" id="KW-1185">Reference proteome</keyword>
<reference evidence="2 3" key="1">
    <citation type="submission" date="2024-01" db="EMBL/GenBank/DDBJ databases">
        <title>Draft genome sequence of Gordonia sp. LSe1-13.</title>
        <authorList>
            <person name="Suphannarot A."/>
            <person name="Mingma R."/>
        </authorList>
    </citation>
    <scope>NUCLEOTIDE SEQUENCE [LARGE SCALE GENOMIC DNA]</scope>
    <source>
        <strain evidence="2 3">LSe1-13</strain>
    </source>
</reference>
<dbReference type="NCBIfam" id="NF047843">
    <property type="entry name" value="MST_Rv0443"/>
    <property type="match status" value="1"/>
</dbReference>
<dbReference type="SUPFAM" id="SSF109854">
    <property type="entry name" value="DinB/YfiT-like putative metalloenzymes"/>
    <property type="match status" value="1"/>
</dbReference>
<dbReference type="Gene3D" id="1.20.120.450">
    <property type="entry name" value="dinb family like domain"/>
    <property type="match status" value="1"/>
</dbReference>
<protein>
    <submittedName>
        <fullName evidence="2">DinB family protein</fullName>
    </submittedName>
</protein>
<dbReference type="RefSeq" id="WP_330430658.1">
    <property type="nucleotide sequence ID" value="NZ_JAZDUF010000001.1"/>
</dbReference>
<dbReference type="InterPro" id="IPR024775">
    <property type="entry name" value="DinB-like"/>
</dbReference>
<name>A0ABU7M7B1_9ACTN</name>